<dbReference type="GO" id="GO:0016020">
    <property type="term" value="C:membrane"/>
    <property type="evidence" value="ECO:0007669"/>
    <property type="project" value="UniProtKB-SubCell"/>
</dbReference>
<evidence type="ECO:0000256" key="2">
    <source>
        <dbReference type="ARBA" id="ARBA00022448"/>
    </source>
</evidence>
<sequence length="195" mass="21200">MATQGGVVCLALAYLADNVSEGKRVSAFGVLSGVIFAAYVGGTFAARLLSTTHIFQISAVISTLAAIYMVIFLKETTRETDDALEQPILNSTENDDVDNSCKAPKKKEFIGKIPSPRDIFRMLKSSTTFSLAAFVAFFNSLAETGLEACLLYFLKARFHFKKDQFADVLLIAYVGATISNMLFMPTLGPKIGEDI</sequence>
<evidence type="ECO:0000313" key="9">
    <source>
        <dbReference type="Proteomes" id="UP000653305"/>
    </source>
</evidence>
<evidence type="ECO:0000256" key="6">
    <source>
        <dbReference type="ARBA" id="ARBA00044504"/>
    </source>
</evidence>
<evidence type="ECO:0000256" key="1">
    <source>
        <dbReference type="ARBA" id="ARBA00004141"/>
    </source>
</evidence>
<comment type="caution">
    <text evidence="8">The sequence shown here is derived from an EMBL/GenBank/DDBJ whole genome shotgun (WGS) entry which is preliminary data.</text>
</comment>
<feature type="transmembrane region" description="Helical" evidence="7">
    <location>
        <begin position="53"/>
        <end position="73"/>
    </location>
</feature>
<feature type="transmembrane region" description="Helical" evidence="7">
    <location>
        <begin position="165"/>
        <end position="184"/>
    </location>
</feature>
<evidence type="ECO:0000256" key="7">
    <source>
        <dbReference type="SAM" id="Phobius"/>
    </source>
</evidence>
<dbReference type="AlphaFoldDB" id="A0A830CL59"/>
<dbReference type="PANTHER" id="PTHR23504:SF95">
    <property type="entry name" value="MAJOR FACILITATOR SUPERFAMILY PROTEIN"/>
    <property type="match status" value="1"/>
</dbReference>
<keyword evidence="4 7" id="KW-1133">Transmembrane helix</keyword>
<comment type="similarity">
    <text evidence="6">Belongs to the major facilitator superfamily. Phosphate:H(+) symporter (TC 2.A.1.9) family.</text>
</comment>
<evidence type="ECO:0000256" key="3">
    <source>
        <dbReference type="ARBA" id="ARBA00022692"/>
    </source>
</evidence>
<dbReference type="SUPFAM" id="SSF103473">
    <property type="entry name" value="MFS general substrate transporter"/>
    <property type="match status" value="1"/>
</dbReference>
<dbReference type="Proteomes" id="UP000653305">
    <property type="component" value="Unassembled WGS sequence"/>
</dbReference>
<dbReference type="InterPro" id="IPR011701">
    <property type="entry name" value="MFS"/>
</dbReference>
<dbReference type="PANTHER" id="PTHR23504">
    <property type="entry name" value="MAJOR FACILITATOR SUPERFAMILY DOMAIN-CONTAINING PROTEIN 10"/>
    <property type="match status" value="1"/>
</dbReference>
<reference evidence="8" key="1">
    <citation type="submission" date="2020-07" db="EMBL/GenBank/DDBJ databases">
        <title>Ethylene signaling mediates host invasion by parasitic plants.</title>
        <authorList>
            <person name="Yoshida S."/>
        </authorList>
    </citation>
    <scope>NUCLEOTIDE SEQUENCE</scope>
    <source>
        <strain evidence="8">Okayama</strain>
    </source>
</reference>
<keyword evidence="5 7" id="KW-0472">Membrane</keyword>
<accession>A0A830CL59</accession>
<evidence type="ECO:0000256" key="4">
    <source>
        <dbReference type="ARBA" id="ARBA00022989"/>
    </source>
</evidence>
<dbReference type="GO" id="GO:0022857">
    <property type="term" value="F:transmembrane transporter activity"/>
    <property type="evidence" value="ECO:0007669"/>
    <property type="project" value="InterPro"/>
</dbReference>
<comment type="subcellular location">
    <subcellularLocation>
        <location evidence="1">Membrane</location>
        <topology evidence="1">Multi-pass membrane protein</topology>
    </subcellularLocation>
</comment>
<feature type="transmembrane region" description="Helical" evidence="7">
    <location>
        <begin position="25"/>
        <end position="46"/>
    </location>
</feature>
<keyword evidence="2" id="KW-0813">Transport</keyword>
<gene>
    <name evidence="8" type="ORF">PHJA_002198000</name>
</gene>
<keyword evidence="3 7" id="KW-0812">Transmembrane</keyword>
<dbReference type="EMBL" id="BMAC01000634">
    <property type="protein sequence ID" value="GFQ00541.1"/>
    <property type="molecule type" value="Genomic_DNA"/>
</dbReference>
<name>A0A830CL59_9LAMI</name>
<evidence type="ECO:0000256" key="5">
    <source>
        <dbReference type="ARBA" id="ARBA00023136"/>
    </source>
</evidence>
<keyword evidence="9" id="KW-1185">Reference proteome</keyword>
<proteinExistence type="inferred from homology"/>
<dbReference type="Pfam" id="PF07690">
    <property type="entry name" value="MFS_1"/>
    <property type="match status" value="1"/>
</dbReference>
<dbReference type="OrthoDB" id="419616at2759"/>
<protein>
    <submittedName>
        <fullName evidence="8">Uncharacterized protein</fullName>
    </submittedName>
</protein>
<evidence type="ECO:0000313" key="8">
    <source>
        <dbReference type="EMBL" id="GFQ00541.1"/>
    </source>
</evidence>
<dbReference type="InterPro" id="IPR036259">
    <property type="entry name" value="MFS_trans_sf"/>
</dbReference>
<dbReference type="Gene3D" id="1.20.1250.20">
    <property type="entry name" value="MFS general substrate transporter like domains"/>
    <property type="match status" value="1"/>
</dbReference>
<organism evidence="8 9">
    <name type="scientific">Phtheirospermum japonicum</name>
    <dbReference type="NCBI Taxonomy" id="374723"/>
    <lineage>
        <taxon>Eukaryota</taxon>
        <taxon>Viridiplantae</taxon>
        <taxon>Streptophyta</taxon>
        <taxon>Embryophyta</taxon>
        <taxon>Tracheophyta</taxon>
        <taxon>Spermatophyta</taxon>
        <taxon>Magnoliopsida</taxon>
        <taxon>eudicotyledons</taxon>
        <taxon>Gunneridae</taxon>
        <taxon>Pentapetalae</taxon>
        <taxon>asterids</taxon>
        <taxon>lamiids</taxon>
        <taxon>Lamiales</taxon>
        <taxon>Orobanchaceae</taxon>
        <taxon>Orobanchaceae incertae sedis</taxon>
        <taxon>Phtheirospermum</taxon>
    </lineage>
</organism>
<feature type="transmembrane region" description="Helical" evidence="7">
    <location>
        <begin position="131"/>
        <end position="153"/>
    </location>
</feature>